<evidence type="ECO:0000256" key="1">
    <source>
        <dbReference type="SAM" id="MobiDB-lite"/>
    </source>
</evidence>
<feature type="region of interest" description="Disordered" evidence="1">
    <location>
        <begin position="1"/>
        <end position="53"/>
    </location>
</feature>
<keyword evidence="3" id="KW-1185">Reference proteome</keyword>
<organism evidence="2 3">
    <name type="scientific">Ceraceosorus guamensis</name>
    <dbReference type="NCBI Taxonomy" id="1522189"/>
    <lineage>
        <taxon>Eukaryota</taxon>
        <taxon>Fungi</taxon>
        <taxon>Dikarya</taxon>
        <taxon>Basidiomycota</taxon>
        <taxon>Ustilaginomycotina</taxon>
        <taxon>Exobasidiomycetes</taxon>
        <taxon>Ceraceosorales</taxon>
        <taxon>Ceraceosoraceae</taxon>
        <taxon>Ceraceosorus</taxon>
    </lineage>
</organism>
<protein>
    <submittedName>
        <fullName evidence="2">Uncharacterized protein</fullName>
    </submittedName>
</protein>
<dbReference type="RefSeq" id="XP_025369234.1">
    <property type="nucleotide sequence ID" value="XM_025510403.1"/>
</dbReference>
<name>A0A316VXN0_9BASI</name>
<dbReference type="GeneID" id="37032273"/>
<accession>A0A316VXN0</accession>
<evidence type="ECO:0000313" key="3">
    <source>
        <dbReference type="Proteomes" id="UP000245783"/>
    </source>
</evidence>
<dbReference type="EMBL" id="KZ819384">
    <property type="protein sequence ID" value="PWN42074.1"/>
    <property type="molecule type" value="Genomic_DNA"/>
</dbReference>
<proteinExistence type="predicted"/>
<sequence length="163" mass="17343">MSNAARDAAYSENTRKALSLDAPAQGSSTLDAQDVSAGRAEGSSSVEEEVDAPEWEVPLAMLRDLYLPASALAGGTSIGATYPSPKTRSELENGSASRASSSPSSQKVSSAQDAKRSTPTPPMKRRAHGTLLLDRRASVELSRSHRSDGLRLREMTRTLRAWG</sequence>
<feature type="region of interest" description="Disordered" evidence="1">
    <location>
        <begin position="74"/>
        <end position="148"/>
    </location>
</feature>
<evidence type="ECO:0000313" key="2">
    <source>
        <dbReference type="EMBL" id="PWN42074.1"/>
    </source>
</evidence>
<reference evidence="2 3" key="1">
    <citation type="journal article" date="2018" name="Mol. Biol. Evol.">
        <title>Broad Genomic Sampling Reveals a Smut Pathogenic Ancestry of the Fungal Clade Ustilaginomycotina.</title>
        <authorList>
            <person name="Kijpornyongpan T."/>
            <person name="Mondo S.J."/>
            <person name="Barry K."/>
            <person name="Sandor L."/>
            <person name="Lee J."/>
            <person name="Lipzen A."/>
            <person name="Pangilinan J."/>
            <person name="LaButti K."/>
            <person name="Hainaut M."/>
            <person name="Henrissat B."/>
            <person name="Grigoriev I.V."/>
            <person name="Spatafora J.W."/>
            <person name="Aime M.C."/>
        </authorList>
    </citation>
    <scope>NUCLEOTIDE SEQUENCE [LARGE SCALE GENOMIC DNA]</scope>
    <source>
        <strain evidence="2 3">MCA 4658</strain>
    </source>
</reference>
<feature type="compositionally biased region" description="Low complexity" evidence="1">
    <location>
        <begin position="95"/>
        <end position="111"/>
    </location>
</feature>
<feature type="compositionally biased region" description="Basic and acidic residues" evidence="1">
    <location>
        <begin position="133"/>
        <end position="148"/>
    </location>
</feature>
<dbReference type="InParanoid" id="A0A316VXN0"/>
<gene>
    <name evidence="2" type="ORF">IE81DRAFT_146910</name>
</gene>
<dbReference type="AlphaFoldDB" id="A0A316VXN0"/>
<dbReference type="Proteomes" id="UP000245783">
    <property type="component" value="Unassembled WGS sequence"/>
</dbReference>